<keyword evidence="6 12" id="KW-0418">Kinase</keyword>
<evidence type="ECO:0000256" key="2">
    <source>
        <dbReference type="ARBA" id="ARBA00012438"/>
    </source>
</evidence>
<evidence type="ECO:0000256" key="6">
    <source>
        <dbReference type="ARBA" id="ARBA00022777"/>
    </source>
</evidence>
<dbReference type="Gene3D" id="1.20.5.1930">
    <property type="match status" value="1"/>
</dbReference>
<dbReference type="GO" id="GO:0005524">
    <property type="term" value="F:ATP binding"/>
    <property type="evidence" value="ECO:0007669"/>
    <property type="project" value="UniProtKB-KW"/>
</dbReference>
<keyword evidence="5" id="KW-0547">Nucleotide-binding</keyword>
<evidence type="ECO:0000256" key="7">
    <source>
        <dbReference type="ARBA" id="ARBA00022840"/>
    </source>
</evidence>
<dbReference type="SUPFAM" id="SSF55874">
    <property type="entry name" value="ATPase domain of HSP90 chaperone/DNA topoisomerase II/histidine kinase"/>
    <property type="match status" value="1"/>
</dbReference>
<name>A0A7Y4L231_9ACTN</name>
<evidence type="ECO:0000259" key="10">
    <source>
        <dbReference type="Pfam" id="PF07730"/>
    </source>
</evidence>
<evidence type="ECO:0000313" key="14">
    <source>
        <dbReference type="Proteomes" id="UP000553957"/>
    </source>
</evidence>
<evidence type="ECO:0000256" key="1">
    <source>
        <dbReference type="ARBA" id="ARBA00000085"/>
    </source>
</evidence>
<dbReference type="EMBL" id="JACHKF010000001">
    <property type="protein sequence ID" value="MBB6566465.1"/>
    <property type="molecule type" value="Genomic_DNA"/>
</dbReference>
<dbReference type="Proteomes" id="UP000553957">
    <property type="component" value="Unassembled WGS sequence"/>
</dbReference>
<dbReference type="AlphaFoldDB" id="A0A7Y4L231"/>
<reference evidence="11 14" key="2">
    <citation type="submission" date="2020-08" db="EMBL/GenBank/DDBJ databases">
        <title>Sequencing the genomes of 1000 actinobacteria strains.</title>
        <authorList>
            <person name="Klenk H.-P."/>
        </authorList>
    </citation>
    <scope>NUCLEOTIDE SEQUENCE [LARGE SCALE GENOMIC DNA]</scope>
    <source>
        <strain evidence="11 14">DSM 15626</strain>
    </source>
</reference>
<keyword evidence="3" id="KW-0597">Phosphoprotein</keyword>
<dbReference type="GO" id="GO:0046983">
    <property type="term" value="F:protein dimerization activity"/>
    <property type="evidence" value="ECO:0007669"/>
    <property type="project" value="InterPro"/>
</dbReference>
<evidence type="ECO:0000313" key="13">
    <source>
        <dbReference type="Proteomes" id="UP000534306"/>
    </source>
</evidence>
<proteinExistence type="predicted"/>
<dbReference type="Gene3D" id="3.30.565.10">
    <property type="entry name" value="Histidine kinase-like ATPase, C-terminal domain"/>
    <property type="match status" value="1"/>
</dbReference>
<dbReference type="Pfam" id="PF07730">
    <property type="entry name" value="HisKA_3"/>
    <property type="match status" value="1"/>
</dbReference>
<keyword evidence="13" id="KW-1185">Reference proteome</keyword>
<evidence type="ECO:0000256" key="5">
    <source>
        <dbReference type="ARBA" id="ARBA00022741"/>
    </source>
</evidence>
<dbReference type="PANTHER" id="PTHR24421">
    <property type="entry name" value="NITRATE/NITRITE SENSOR PROTEIN NARX-RELATED"/>
    <property type="match status" value="1"/>
</dbReference>
<dbReference type="CDD" id="cd16917">
    <property type="entry name" value="HATPase_UhpB-NarQ-NarX-like"/>
    <property type="match status" value="1"/>
</dbReference>
<keyword evidence="9" id="KW-0812">Transmembrane</keyword>
<protein>
    <recommendedName>
        <fullName evidence="2">histidine kinase</fullName>
        <ecNumber evidence="2">2.7.13.3</ecNumber>
    </recommendedName>
</protein>
<feature type="domain" description="Signal transduction histidine kinase subgroup 3 dimerisation and phosphoacceptor" evidence="10">
    <location>
        <begin position="174"/>
        <end position="237"/>
    </location>
</feature>
<dbReference type="GO" id="GO:0000155">
    <property type="term" value="F:phosphorelay sensor kinase activity"/>
    <property type="evidence" value="ECO:0007669"/>
    <property type="project" value="InterPro"/>
</dbReference>
<gene>
    <name evidence="11" type="ORF">HNR71_002102</name>
    <name evidence="12" type="ORF">HPO96_21765</name>
</gene>
<dbReference type="EMBL" id="JABJRC010000005">
    <property type="protein sequence ID" value="NOL42877.1"/>
    <property type="molecule type" value="Genomic_DNA"/>
</dbReference>
<accession>A0A7Y4L231</accession>
<dbReference type="PANTHER" id="PTHR24421:SF10">
    <property type="entry name" value="NITRATE_NITRITE SENSOR PROTEIN NARQ"/>
    <property type="match status" value="1"/>
</dbReference>
<comment type="caution">
    <text evidence="12">The sequence shown here is derived from an EMBL/GenBank/DDBJ whole genome shotgun (WGS) entry which is preliminary data.</text>
</comment>
<keyword evidence="9" id="KW-1133">Transmembrane helix</keyword>
<evidence type="ECO:0000256" key="9">
    <source>
        <dbReference type="SAM" id="Phobius"/>
    </source>
</evidence>
<dbReference type="RefSeq" id="WP_171675359.1">
    <property type="nucleotide sequence ID" value="NZ_BAAAGT010000004.1"/>
</dbReference>
<evidence type="ECO:0000313" key="11">
    <source>
        <dbReference type="EMBL" id="MBB6566465.1"/>
    </source>
</evidence>
<evidence type="ECO:0000256" key="8">
    <source>
        <dbReference type="ARBA" id="ARBA00023012"/>
    </source>
</evidence>
<keyword evidence="7" id="KW-0067">ATP-binding</keyword>
<feature type="transmembrane region" description="Helical" evidence="9">
    <location>
        <begin position="65"/>
        <end position="94"/>
    </location>
</feature>
<reference evidence="12 13" key="1">
    <citation type="submission" date="2020-05" db="EMBL/GenBank/DDBJ databases">
        <title>Genome sequence of Kribbella sandramycini ATCC 39419.</title>
        <authorList>
            <person name="Maclea K.S."/>
            <person name="Fair J.L."/>
        </authorList>
    </citation>
    <scope>NUCLEOTIDE SEQUENCE [LARGE SCALE GENOMIC DNA]</scope>
    <source>
        <strain evidence="12 13">ATCC 39419</strain>
    </source>
</reference>
<evidence type="ECO:0000256" key="3">
    <source>
        <dbReference type="ARBA" id="ARBA00022553"/>
    </source>
</evidence>
<dbReference type="InterPro" id="IPR036890">
    <property type="entry name" value="HATPase_C_sf"/>
</dbReference>
<dbReference type="GO" id="GO:0016020">
    <property type="term" value="C:membrane"/>
    <property type="evidence" value="ECO:0007669"/>
    <property type="project" value="InterPro"/>
</dbReference>
<dbReference type="EC" id="2.7.13.3" evidence="2"/>
<sequence>MVLKAWLTDRLGQVPVGQVHHWVTAAIPLLFSWLTVQSDGSGLVGVGSGLAQTLALLGARRAPVLALFLVGTIDLGAAYLGSGVAGLGPVLAMYYAAAWAAGRQRVAAAGVGFAYAVAVAIAAGWPPAAVIVGLGLGAFWISGLFEASQRARISELHELVEERAVTEERAAERERALLARELHDILNHSVTRMVLDAEAGAETMADREASATLRRVADTGRDSLAELRRLLGVLRTPGPDELRPPPHLGQVDELVARIPASGPRVRLERRGDVRPADTSIELAGYRVVQESLTNVAKHAGAVPTSVLLTYLPNALEIEVTNELPAAPASGSPGTGLVGLRERVELLGGTLHAGPRGRPASEFAVYATLPLRGGR</sequence>
<dbReference type="InterPro" id="IPR050482">
    <property type="entry name" value="Sensor_HK_TwoCompSys"/>
</dbReference>
<keyword evidence="4" id="KW-0808">Transferase</keyword>
<comment type="catalytic activity">
    <reaction evidence="1">
        <text>ATP + protein L-histidine = ADP + protein N-phospho-L-histidine.</text>
        <dbReference type="EC" id="2.7.13.3"/>
    </reaction>
</comment>
<keyword evidence="9" id="KW-0472">Membrane</keyword>
<evidence type="ECO:0000256" key="4">
    <source>
        <dbReference type="ARBA" id="ARBA00022679"/>
    </source>
</evidence>
<dbReference type="Proteomes" id="UP000534306">
    <property type="component" value="Unassembled WGS sequence"/>
</dbReference>
<organism evidence="12 13">
    <name type="scientific">Kribbella sandramycini</name>
    <dbReference type="NCBI Taxonomy" id="60450"/>
    <lineage>
        <taxon>Bacteria</taxon>
        <taxon>Bacillati</taxon>
        <taxon>Actinomycetota</taxon>
        <taxon>Actinomycetes</taxon>
        <taxon>Propionibacteriales</taxon>
        <taxon>Kribbellaceae</taxon>
        <taxon>Kribbella</taxon>
    </lineage>
</organism>
<evidence type="ECO:0000313" key="12">
    <source>
        <dbReference type="EMBL" id="NOL42877.1"/>
    </source>
</evidence>
<feature type="transmembrane region" description="Helical" evidence="9">
    <location>
        <begin position="106"/>
        <end position="123"/>
    </location>
</feature>
<keyword evidence="8" id="KW-0902">Two-component regulatory system</keyword>
<dbReference type="InterPro" id="IPR011712">
    <property type="entry name" value="Sig_transdc_His_kin_sub3_dim/P"/>
</dbReference>